<evidence type="ECO:0000313" key="2">
    <source>
        <dbReference type="EMBL" id="KAG0143250.1"/>
    </source>
</evidence>
<evidence type="ECO:0000313" key="3">
    <source>
        <dbReference type="Proteomes" id="UP000886653"/>
    </source>
</evidence>
<feature type="region of interest" description="Disordered" evidence="1">
    <location>
        <begin position="75"/>
        <end position="95"/>
    </location>
</feature>
<proteinExistence type="predicted"/>
<gene>
    <name evidence="2" type="ORF">CROQUDRAFT_717275</name>
</gene>
<feature type="region of interest" description="Disordered" evidence="1">
    <location>
        <begin position="257"/>
        <end position="280"/>
    </location>
</feature>
<comment type="caution">
    <text evidence="2">The sequence shown here is derived from an EMBL/GenBank/DDBJ whole genome shotgun (WGS) entry which is preliminary data.</text>
</comment>
<evidence type="ECO:0000256" key="1">
    <source>
        <dbReference type="SAM" id="MobiDB-lite"/>
    </source>
</evidence>
<sequence>MLHSKFPCNEDMLAVIHGQISQPFLQILCLVCGLQHHFCLCITHCQALGVLILKMQLRVSSEKEKTGITEQSQGVLLGPSNASANSNGRTTNPPDTSDCQQVNIDYIFYKELAMMRTGAHKWNMIRGNAHVYKSLPKFPLMVKIDIYHDPWHIFKISLFQKCVEHAGVLGEPGNSLMTILKDAGSKSLVTVKGIINWSLEMKKGDNFFISSNEDSDELHLASMTKPSEMIRLVITHQDPEETKKHDENVWACKEMHSPTKQAQGASVSVPQSPGGPDAEDKWCHHGCNPSNMTLVKNTSQPGAVAPVNNFYYYSLPPSSFPMVPGFLPSTMASPSSIGAPAAGTVPCLGTVIPPHVSVTANTHPPPLSPPLPGPLPPFEAYLLFSGIKEDQPENYNPPTLARLGCPYQEAVALCGKAAKYTAYLQSYDL</sequence>
<name>A0A9P6NAZ6_9BASI</name>
<dbReference type="AlphaFoldDB" id="A0A9P6NAZ6"/>
<reference evidence="2" key="1">
    <citation type="submission" date="2013-11" db="EMBL/GenBank/DDBJ databases">
        <title>Genome sequence of the fusiform rust pathogen reveals effectors for host alternation and coevolution with pine.</title>
        <authorList>
            <consortium name="DOE Joint Genome Institute"/>
            <person name="Smith K."/>
            <person name="Pendleton A."/>
            <person name="Kubisiak T."/>
            <person name="Anderson C."/>
            <person name="Salamov A."/>
            <person name="Aerts A."/>
            <person name="Riley R."/>
            <person name="Clum A."/>
            <person name="Lindquist E."/>
            <person name="Ence D."/>
            <person name="Campbell M."/>
            <person name="Kronenberg Z."/>
            <person name="Feau N."/>
            <person name="Dhillon B."/>
            <person name="Hamelin R."/>
            <person name="Burleigh J."/>
            <person name="Smith J."/>
            <person name="Yandell M."/>
            <person name="Nelson C."/>
            <person name="Grigoriev I."/>
            <person name="Davis J."/>
        </authorList>
    </citation>
    <scope>NUCLEOTIDE SEQUENCE</scope>
    <source>
        <strain evidence="2">G11</strain>
    </source>
</reference>
<dbReference type="Proteomes" id="UP000886653">
    <property type="component" value="Unassembled WGS sequence"/>
</dbReference>
<dbReference type="EMBL" id="MU167324">
    <property type="protein sequence ID" value="KAG0143250.1"/>
    <property type="molecule type" value="Genomic_DNA"/>
</dbReference>
<protein>
    <submittedName>
        <fullName evidence="2">Uncharacterized protein</fullName>
    </submittedName>
</protein>
<feature type="compositionally biased region" description="Polar residues" evidence="1">
    <location>
        <begin position="258"/>
        <end position="271"/>
    </location>
</feature>
<accession>A0A9P6NAZ6</accession>
<organism evidence="2 3">
    <name type="scientific">Cronartium quercuum f. sp. fusiforme G11</name>
    <dbReference type="NCBI Taxonomy" id="708437"/>
    <lineage>
        <taxon>Eukaryota</taxon>
        <taxon>Fungi</taxon>
        <taxon>Dikarya</taxon>
        <taxon>Basidiomycota</taxon>
        <taxon>Pucciniomycotina</taxon>
        <taxon>Pucciniomycetes</taxon>
        <taxon>Pucciniales</taxon>
        <taxon>Coleosporiaceae</taxon>
        <taxon>Cronartium</taxon>
    </lineage>
</organism>
<keyword evidence="3" id="KW-1185">Reference proteome</keyword>